<feature type="binding site" evidence="12">
    <location>
        <position position="260"/>
    </location>
    <ligand>
        <name>Zn(2+)</name>
        <dbReference type="ChEBI" id="CHEBI:29105"/>
    </ligand>
</feature>
<dbReference type="PANTHER" id="PTHR10309">
    <property type="entry name" value="MANNOSE-6-PHOSPHATE ISOMERASE"/>
    <property type="match status" value="1"/>
</dbReference>
<keyword evidence="15" id="KW-1185">Reference proteome</keyword>
<dbReference type="EMBL" id="LFMY01000014">
    <property type="protein sequence ID" value="OKL56453.1"/>
    <property type="molecule type" value="Genomic_DNA"/>
</dbReference>
<dbReference type="InterPro" id="IPR014710">
    <property type="entry name" value="RmlC-like_jellyroll"/>
</dbReference>
<dbReference type="Gene3D" id="2.60.120.10">
    <property type="entry name" value="Jelly Rolls"/>
    <property type="match status" value="2"/>
</dbReference>
<evidence type="ECO:0000256" key="8">
    <source>
        <dbReference type="ARBA" id="ARBA00022833"/>
    </source>
</evidence>
<dbReference type="Proteomes" id="UP000214365">
    <property type="component" value="Unassembled WGS sequence"/>
</dbReference>
<evidence type="ECO:0000313" key="15">
    <source>
        <dbReference type="Proteomes" id="UP000214365"/>
    </source>
</evidence>
<dbReference type="InterPro" id="IPR011051">
    <property type="entry name" value="RmlC_Cupin_sf"/>
</dbReference>
<dbReference type="Gene3D" id="1.10.441.10">
    <property type="entry name" value="Phosphomannose Isomerase, domain 2"/>
    <property type="match status" value="1"/>
</dbReference>
<keyword evidence="9" id="KW-0413">Isomerase</keyword>
<comment type="cofactor">
    <cofactor evidence="12">
        <name>Zn(2+)</name>
        <dbReference type="ChEBI" id="CHEBI:29105"/>
    </cofactor>
    <text evidence="12">Binds 1 zinc ion per subunit.</text>
</comment>
<dbReference type="InterPro" id="IPR016305">
    <property type="entry name" value="Mannose-6-P_Isomerase"/>
</dbReference>
<feature type="domain" description="Phosphomannose isomerase type I catalytic" evidence="13">
    <location>
        <begin position="7"/>
        <end position="152"/>
    </location>
</feature>
<sequence>MGGQSVVQLRCKCKTDPWGKKGDDSLAARLAAKQPGTDFKINKCQTYSEMWMGTYPSVPSYVIGTDDTLEEYLNKNPDLVGKKIADQFGGGLPFLPKILSMDKALPLQIHPDRELAEQLHRQDPEKFTDTNHKPEIAVALSQFELFAGWKPLNDLTQLFQQPPLKKFLPSPHSNFNDESLKRVAQNILEADEKTVADTLNGLINIPETAFGKYSYIPKMLERVRSQYSEFDNGNLLAVVCMNYMILQPGDSVYVPADGMHAYLSGNILECMARSDNVLNTGFCPRPDRDSVPLFCEALSFWPHEPDEARLGRHPAEKSLNGKTVEYSPPISEFNVLATHLGAGERERLKPINGPSVLVVTGGGGRMTAKASQGKAYELKEGSVYFVACGVELEFEADADKLDIYMPFVE</sequence>
<dbReference type="GeneID" id="31007977"/>
<evidence type="ECO:0000256" key="1">
    <source>
        <dbReference type="ARBA" id="ARBA00000757"/>
    </source>
</evidence>
<dbReference type="GO" id="GO:0004476">
    <property type="term" value="F:mannose-6-phosphate isomerase activity"/>
    <property type="evidence" value="ECO:0007669"/>
    <property type="project" value="UniProtKB-EC"/>
</dbReference>
<evidence type="ECO:0000256" key="5">
    <source>
        <dbReference type="ARBA" id="ARBA00011956"/>
    </source>
</evidence>
<dbReference type="PANTHER" id="PTHR10309:SF4">
    <property type="entry name" value="MANNOSE-6-PHOSPHATE ISOMERASE"/>
    <property type="match status" value="1"/>
</dbReference>
<evidence type="ECO:0000256" key="10">
    <source>
        <dbReference type="ARBA" id="ARBA00029741"/>
    </source>
</evidence>
<evidence type="ECO:0000256" key="9">
    <source>
        <dbReference type="ARBA" id="ARBA00023235"/>
    </source>
</evidence>
<reference evidence="14 15" key="1">
    <citation type="submission" date="2015-06" db="EMBL/GenBank/DDBJ databases">
        <title>Talaromyces atroroseus IBT 11181 draft genome.</title>
        <authorList>
            <person name="Rasmussen K.B."/>
            <person name="Rasmussen S."/>
            <person name="Petersen B."/>
            <person name="Sicheritz-Ponten T."/>
            <person name="Mortensen U.H."/>
            <person name="Thrane U."/>
        </authorList>
    </citation>
    <scope>NUCLEOTIDE SEQUENCE [LARGE SCALE GENOMIC DNA]</scope>
    <source>
        <strain evidence="14 15">IBT 11181</strain>
    </source>
</reference>
<dbReference type="RefSeq" id="XP_020116574.1">
    <property type="nucleotide sequence ID" value="XM_020263120.1"/>
</dbReference>
<evidence type="ECO:0000256" key="7">
    <source>
        <dbReference type="ARBA" id="ARBA00022723"/>
    </source>
</evidence>
<dbReference type="SUPFAM" id="SSF51182">
    <property type="entry name" value="RmlC-like cupins"/>
    <property type="match status" value="1"/>
</dbReference>
<proteinExistence type="inferred from homology"/>
<feature type="binding site" evidence="12">
    <location>
        <position position="110"/>
    </location>
    <ligand>
        <name>Zn(2+)</name>
        <dbReference type="ChEBI" id="CHEBI:29105"/>
    </ligand>
</feature>
<dbReference type="STRING" id="1441469.A0A225AC82"/>
<comment type="similarity">
    <text evidence="4">Belongs to the mannose-6-phosphate isomerase type 1 family.</text>
</comment>
<feature type="binding site" evidence="12">
    <location>
        <position position="108"/>
    </location>
    <ligand>
        <name>Zn(2+)</name>
        <dbReference type="ChEBI" id="CHEBI:29105"/>
    </ligand>
</feature>
<dbReference type="GO" id="GO:0005975">
    <property type="term" value="P:carbohydrate metabolic process"/>
    <property type="evidence" value="ECO:0007669"/>
    <property type="project" value="InterPro"/>
</dbReference>
<dbReference type="NCBIfam" id="TIGR00218">
    <property type="entry name" value="manA"/>
    <property type="match status" value="1"/>
</dbReference>
<name>A0A225AC82_TALAT</name>
<keyword evidence="7 12" id="KW-0479">Metal-binding</keyword>
<dbReference type="InterPro" id="IPR001250">
    <property type="entry name" value="Man6P_Isoase-1"/>
</dbReference>
<evidence type="ECO:0000256" key="2">
    <source>
        <dbReference type="ARBA" id="ARBA00002564"/>
    </source>
</evidence>
<dbReference type="Pfam" id="PF20511">
    <property type="entry name" value="PMI_typeI_cat"/>
    <property type="match status" value="1"/>
</dbReference>
<keyword evidence="8 12" id="KW-0862">Zinc</keyword>
<comment type="catalytic activity">
    <reaction evidence="1">
        <text>D-mannose 6-phosphate = D-fructose 6-phosphate</text>
        <dbReference type="Rhea" id="RHEA:12356"/>
        <dbReference type="ChEBI" id="CHEBI:58735"/>
        <dbReference type="ChEBI" id="CHEBI:61527"/>
        <dbReference type="EC" id="5.3.1.8"/>
    </reaction>
</comment>
<feature type="binding site" evidence="12">
    <location>
        <position position="135"/>
    </location>
    <ligand>
        <name>Zn(2+)</name>
        <dbReference type="ChEBI" id="CHEBI:29105"/>
    </ligand>
</feature>
<protein>
    <recommendedName>
        <fullName evidence="6">Mannose-6-phosphate isomerase</fullName>
        <ecNumber evidence="5">5.3.1.8</ecNumber>
    </recommendedName>
    <alternativeName>
        <fullName evidence="10">Phosphohexomutase</fullName>
    </alternativeName>
    <alternativeName>
        <fullName evidence="11">Phosphomannose isomerase</fullName>
    </alternativeName>
</protein>
<evidence type="ECO:0000256" key="12">
    <source>
        <dbReference type="PIRSR" id="PIRSR001480-2"/>
    </source>
</evidence>
<dbReference type="PRINTS" id="PR00714">
    <property type="entry name" value="MAN6PISMRASE"/>
</dbReference>
<dbReference type="CDD" id="cd07011">
    <property type="entry name" value="cupin_PMI_type_I_N"/>
    <property type="match status" value="1"/>
</dbReference>
<dbReference type="GO" id="GO:0005829">
    <property type="term" value="C:cytosol"/>
    <property type="evidence" value="ECO:0007669"/>
    <property type="project" value="TreeGrafter"/>
</dbReference>
<evidence type="ECO:0000256" key="6">
    <source>
        <dbReference type="ARBA" id="ARBA00018236"/>
    </source>
</evidence>
<dbReference type="PIRSF" id="PIRSF001480">
    <property type="entry name" value="Mannose-6-phosphate_isomerase"/>
    <property type="match status" value="1"/>
</dbReference>
<evidence type="ECO:0000256" key="3">
    <source>
        <dbReference type="ARBA" id="ARBA00004666"/>
    </source>
</evidence>
<evidence type="ECO:0000256" key="11">
    <source>
        <dbReference type="ARBA" id="ARBA00030762"/>
    </source>
</evidence>
<accession>A0A225AC82</accession>
<dbReference type="OrthoDB" id="6605218at2759"/>
<evidence type="ECO:0000256" key="4">
    <source>
        <dbReference type="ARBA" id="ARBA00010772"/>
    </source>
</evidence>
<dbReference type="AlphaFoldDB" id="A0A225AC82"/>
<comment type="function">
    <text evidence="2">Involved in the synthesis of the GDP-mannose and dolichol-phosphate-mannose required for a number of critical mannosyl transfer reactions.</text>
</comment>
<comment type="pathway">
    <text evidence="3">Nucleotide-sugar biosynthesis; GDP-alpha-D-mannose biosynthesis; alpha-D-mannose 1-phosphate from D-fructose 6-phosphate: step 1/2.</text>
</comment>
<dbReference type="UniPathway" id="UPA00126">
    <property type="reaction ID" value="UER00423"/>
</dbReference>
<dbReference type="EC" id="5.3.1.8" evidence="5"/>
<dbReference type="InterPro" id="IPR046457">
    <property type="entry name" value="PMI_typeI_cat"/>
</dbReference>
<gene>
    <name evidence="14" type="ORF">UA08_08221</name>
</gene>
<dbReference type="GO" id="GO:0009298">
    <property type="term" value="P:GDP-mannose biosynthetic process"/>
    <property type="evidence" value="ECO:0007669"/>
    <property type="project" value="UniProtKB-UniPathway"/>
</dbReference>
<evidence type="ECO:0000313" key="14">
    <source>
        <dbReference type="EMBL" id="OKL56453.1"/>
    </source>
</evidence>
<comment type="caution">
    <text evidence="14">The sequence shown here is derived from an EMBL/GenBank/DDBJ whole genome shotgun (WGS) entry which is preliminary data.</text>
</comment>
<evidence type="ECO:0000259" key="13">
    <source>
        <dbReference type="Pfam" id="PF20511"/>
    </source>
</evidence>
<dbReference type="GO" id="GO:0008270">
    <property type="term" value="F:zinc ion binding"/>
    <property type="evidence" value="ECO:0007669"/>
    <property type="project" value="InterPro"/>
</dbReference>
<organism evidence="14 15">
    <name type="scientific">Talaromyces atroroseus</name>
    <dbReference type="NCBI Taxonomy" id="1441469"/>
    <lineage>
        <taxon>Eukaryota</taxon>
        <taxon>Fungi</taxon>
        <taxon>Dikarya</taxon>
        <taxon>Ascomycota</taxon>
        <taxon>Pezizomycotina</taxon>
        <taxon>Eurotiomycetes</taxon>
        <taxon>Eurotiomycetidae</taxon>
        <taxon>Eurotiales</taxon>
        <taxon>Trichocomaceae</taxon>
        <taxon>Talaromyces</taxon>
        <taxon>Talaromyces sect. Trachyspermi</taxon>
    </lineage>
</organism>